<evidence type="ECO:0000256" key="2">
    <source>
        <dbReference type="ARBA" id="ARBA00022670"/>
    </source>
</evidence>
<feature type="binding site" evidence="12">
    <location>
        <position position="169"/>
    </location>
    <ligand>
        <name>Zn(2+)</name>
        <dbReference type="ChEBI" id="CHEBI:29105"/>
        <label>1</label>
    </ligand>
</feature>
<keyword evidence="6 11" id="KW-0862">Zinc</keyword>
<dbReference type="GO" id="GO:0030574">
    <property type="term" value="P:collagen catabolic process"/>
    <property type="evidence" value="ECO:0007669"/>
    <property type="project" value="TreeGrafter"/>
</dbReference>
<evidence type="ECO:0000256" key="8">
    <source>
        <dbReference type="ARBA" id="ARBA00023049"/>
    </source>
</evidence>
<evidence type="ECO:0000256" key="6">
    <source>
        <dbReference type="ARBA" id="ARBA00022833"/>
    </source>
</evidence>
<keyword evidence="20" id="KW-1185">Reference proteome</keyword>
<dbReference type="Ensembl" id="ENSLLET00000041859.1">
    <property type="protein sequence ID" value="ENSLLEP00000040226.1"/>
    <property type="gene ID" value="ENSLLEG00000025620.1"/>
</dbReference>
<feature type="repeat" description="Hemopexin" evidence="15">
    <location>
        <begin position="450"/>
        <end position="496"/>
    </location>
</feature>
<feature type="binding site" evidence="11">
    <location>
        <position position="221"/>
    </location>
    <ligand>
        <name>Zn(2+)</name>
        <dbReference type="ChEBI" id="CHEBI:29105"/>
        <label>2</label>
        <note>catalytic</note>
    </ligand>
</feature>
<organism evidence="19 20">
    <name type="scientific">Leptobrachium leishanense</name>
    <name type="common">Leishan spiny toad</name>
    <dbReference type="NCBI Taxonomy" id="445787"/>
    <lineage>
        <taxon>Eukaryota</taxon>
        <taxon>Metazoa</taxon>
        <taxon>Chordata</taxon>
        <taxon>Craniata</taxon>
        <taxon>Vertebrata</taxon>
        <taxon>Euteleostomi</taxon>
        <taxon>Amphibia</taxon>
        <taxon>Batrachia</taxon>
        <taxon>Anura</taxon>
        <taxon>Pelobatoidea</taxon>
        <taxon>Megophryidae</taxon>
        <taxon>Leptobrachium</taxon>
    </lineage>
</organism>
<feature type="short sequence motif" description="Cysteine switch" evidence="14">
    <location>
        <begin position="83"/>
        <end position="90"/>
    </location>
</feature>
<keyword evidence="17" id="KW-0732">Signal</keyword>
<dbReference type="InterPro" id="IPR036375">
    <property type="entry name" value="Hemopexin-like_dom_sf"/>
</dbReference>
<evidence type="ECO:0000256" key="12">
    <source>
        <dbReference type="PIRSR" id="PIRSR621190-2"/>
    </source>
</evidence>
<feature type="binding site" evidence="11">
    <location>
        <position position="225"/>
    </location>
    <ligand>
        <name>Zn(2+)</name>
        <dbReference type="ChEBI" id="CHEBI:29105"/>
        <label>2</label>
        <note>catalytic</note>
    </ligand>
</feature>
<feature type="region of interest" description="Disordered" evidence="16">
    <location>
        <begin position="274"/>
        <end position="297"/>
    </location>
</feature>
<evidence type="ECO:0000256" key="10">
    <source>
        <dbReference type="PIRSR" id="PIRSR001191-1"/>
    </source>
</evidence>
<feature type="binding site" evidence="12">
    <location>
        <position position="455"/>
    </location>
    <ligand>
        <name>Ca(2+)</name>
        <dbReference type="ChEBI" id="CHEBI:29108"/>
        <label>5</label>
    </ligand>
</feature>
<feature type="modified residue" description="Phosphotyrosine; by PKDCC" evidence="13">
    <location>
        <position position="390"/>
    </location>
</feature>
<reference evidence="19" key="2">
    <citation type="submission" date="2025-09" db="UniProtKB">
        <authorList>
            <consortium name="Ensembl"/>
        </authorList>
    </citation>
    <scope>IDENTIFICATION</scope>
</reference>
<protein>
    <submittedName>
        <fullName evidence="19">Matrix metallopeptidase 25</fullName>
    </submittedName>
</protein>
<dbReference type="GO" id="GO:0030198">
    <property type="term" value="P:extracellular matrix organization"/>
    <property type="evidence" value="ECO:0007669"/>
    <property type="project" value="TreeGrafter"/>
</dbReference>
<dbReference type="GO" id="GO:0004222">
    <property type="term" value="F:metalloendopeptidase activity"/>
    <property type="evidence" value="ECO:0007669"/>
    <property type="project" value="InterPro"/>
</dbReference>
<evidence type="ECO:0000259" key="18">
    <source>
        <dbReference type="SMART" id="SM00235"/>
    </source>
</evidence>
<feature type="binding site" evidence="12">
    <location>
        <position position="200"/>
    </location>
    <ligand>
        <name>Ca(2+)</name>
        <dbReference type="ChEBI" id="CHEBI:29108"/>
        <label>3</label>
    </ligand>
</feature>
<dbReference type="InterPro" id="IPR006026">
    <property type="entry name" value="Peptidase_Metallo"/>
</dbReference>
<feature type="binding site" evidence="12">
    <location>
        <position position="359"/>
    </location>
    <ligand>
        <name>Ca(2+)</name>
        <dbReference type="ChEBI" id="CHEBI:29108"/>
        <label>4</label>
    </ligand>
</feature>
<feature type="binding site" evidence="12">
    <location>
        <position position="239"/>
    </location>
    <ligand>
        <name>Zn(2+)</name>
        <dbReference type="ChEBI" id="CHEBI:29105"/>
        <label>2</label>
        <note>catalytic</note>
    </ligand>
</feature>
<feature type="binding site" evidence="12">
    <location>
        <position position="159"/>
    </location>
    <ligand>
        <name>Ca(2+)</name>
        <dbReference type="ChEBI" id="CHEBI:29108"/>
        <label>2</label>
    </ligand>
</feature>
<evidence type="ECO:0000256" key="17">
    <source>
        <dbReference type="SAM" id="SignalP"/>
    </source>
</evidence>
<evidence type="ECO:0000256" key="5">
    <source>
        <dbReference type="ARBA" id="ARBA00022801"/>
    </source>
</evidence>
<comment type="cofactor">
    <cofactor evidence="12">
        <name>Ca(2+)</name>
        <dbReference type="ChEBI" id="CHEBI:29108"/>
    </cofactor>
    <text evidence="12">Can bind about 5 Ca(2+) ions per subunit.</text>
</comment>
<dbReference type="InterPro" id="IPR000585">
    <property type="entry name" value="Hemopexin-like_dom"/>
</dbReference>
<feature type="binding site" evidence="12">
    <location>
        <position position="312"/>
    </location>
    <ligand>
        <name>Ca(2+)</name>
        <dbReference type="ChEBI" id="CHEBI:29108"/>
        <label>5</label>
    </ligand>
</feature>
<feature type="binding site" evidence="12">
    <location>
        <position position="453"/>
    </location>
    <ligand>
        <name>Ca(2+)</name>
        <dbReference type="ChEBI" id="CHEBI:29108"/>
        <label>4</label>
    </ligand>
</feature>
<keyword evidence="8" id="KW-0482">Metalloprotease</keyword>
<proteinExistence type="inferred from homology"/>
<evidence type="ECO:0000256" key="9">
    <source>
        <dbReference type="ARBA" id="ARBA00023145"/>
    </source>
</evidence>
<evidence type="ECO:0000256" key="13">
    <source>
        <dbReference type="PIRSR" id="PIRSR621190-4"/>
    </source>
</evidence>
<dbReference type="PIRSF" id="PIRSF001191">
    <property type="entry name" value="Peptidase_M10A_matrix"/>
    <property type="match status" value="1"/>
</dbReference>
<dbReference type="PANTHER" id="PTHR10201">
    <property type="entry name" value="MATRIX METALLOPROTEINASE"/>
    <property type="match status" value="1"/>
</dbReference>
<evidence type="ECO:0000256" key="3">
    <source>
        <dbReference type="ARBA" id="ARBA00022723"/>
    </source>
</evidence>
<feature type="repeat" description="Hemopexin" evidence="15">
    <location>
        <begin position="306"/>
        <end position="351"/>
    </location>
</feature>
<evidence type="ECO:0000256" key="16">
    <source>
        <dbReference type="SAM" id="MobiDB-lite"/>
    </source>
</evidence>
<feature type="domain" description="Peptidase metallopeptidase" evidence="18">
    <location>
        <begin position="107"/>
        <end position="269"/>
    </location>
</feature>
<dbReference type="InterPro" id="IPR024079">
    <property type="entry name" value="MetalloPept_cat_dom_sf"/>
</dbReference>
<feature type="repeat" description="Hemopexin" evidence="15">
    <location>
        <begin position="401"/>
        <end position="449"/>
    </location>
</feature>
<dbReference type="PRINTS" id="PR00138">
    <property type="entry name" value="MATRIXIN"/>
</dbReference>
<dbReference type="CDD" id="cd04278">
    <property type="entry name" value="ZnMc_MMP"/>
    <property type="match status" value="1"/>
</dbReference>
<comment type="similarity">
    <text evidence="1">Belongs to the peptidase M10A family.</text>
</comment>
<feature type="binding site" evidence="12">
    <location>
        <position position="196"/>
    </location>
    <ligand>
        <name>Ca(2+)</name>
        <dbReference type="ChEBI" id="CHEBI:29108"/>
        <label>2</label>
    </ligand>
</feature>
<keyword evidence="5" id="KW-0378">Hydrolase</keyword>
<dbReference type="GO" id="GO:0031012">
    <property type="term" value="C:extracellular matrix"/>
    <property type="evidence" value="ECO:0007669"/>
    <property type="project" value="InterPro"/>
</dbReference>
<dbReference type="GO" id="GO:0008270">
    <property type="term" value="F:zinc ion binding"/>
    <property type="evidence" value="ECO:0007669"/>
    <property type="project" value="InterPro"/>
</dbReference>
<dbReference type="SUPFAM" id="SSF50923">
    <property type="entry name" value="Hemopexin-like domain"/>
    <property type="match status" value="1"/>
</dbReference>
<dbReference type="SMART" id="SM00120">
    <property type="entry name" value="HX"/>
    <property type="match status" value="4"/>
</dbReference>
<dbReference type="FunFam" id="2.110.10.10:FF:000018">
    <property type="entry name" value="Matrix metallopeptidase 25b"/>
    <property type="match status" value="1"/>
</dbReference>
<reference evidence="19" key="1">
    <citation type="submission" date="2025-08" db="UniProtKB">
        <authorList>
            <consortium name="Ensembl"/>
        </authorList>
    </citation>
    <scope>IDENTIFICATION</scope>
</reference>
<feature type="binding site" evidence="12">
    <location>
        <position position="177"/>
    </location>
    <ligand>
        <name>Ca(2+)</name>
        <dbReference type="ChEBI" id="CHEBI:29108"/>
        <label>3</label>
    </ligand>
</feature>
<dbReference type="InterPro" id="IPR036365">
    <property type="entry name" value="PGBD-like_sf"/>
</dbReference>
<dbReference type="PROSITE" id="PS51642">
    <property type="entry name" value="HEMOPEXIN_2"/>
    <property type="match status" value="4"/>
</dbReference>
<keyword evidence="2" id="KW-0645">Protease</keyword>
<dbReference type="Proteomes" id="UP000694569">
    <property type="component" value="Unplaced"/>
</dbReference>
<dbReference type="InterPro" id="IPR001818">
    <property type="entry name" value="Pept_M10_metallopeptidase"/>
</dbReference>
<evidence type="ECO:0000256" key="1">
    <source>
        <dbReference type="ARBA" id="ARBA00010370"/>
    </source>
</evidence>
<feature type="binding site" evidence="12">
    <location>
        <position position="198"/>
    </location>
    <ligand>
        <name>Zn(2+)</name>
        <dbReference type="ChEBI" id="CHEBI:29105"/>
        <label>1</label>
    </ligand>
</feature>
<feature type="active site" evidence="10">
    <location>
        <position position="222"/>
    </location>
</feature>
<feature type="binding site" evidence="11">
    <location>
        <position position="231"/>
    </location>
    <ligand>
        <name>Zn(2+)</name>
        <dbReference type="ChEBI" id="CHEBI:29105"/>
        <label>2</label>
        <note>catalytic</note>
    </ligand>
</feature>
<dbReference type="Pfam" id="PF01471">
    <property type="entry name" value="PG_binding_1"/>
    <property type="match status" value="1"/>
</dbReference>
<evidence type="ECO:0000313" key="20">
    <source>
        <dbReference type="Proteomes" id="UP000694569"/>
    </source>
</evidence>
<feature type="binding site" evidence="12">
    <location>
        <position position="310"/>
    </location>
    <ligand>
        <name>Ca(2+)</name>
        <dbReference type="ChEBI" id="CHEBI:29108"/>
        <label>4</label>
    </ligand>
</feature>
<feature type="binding site" evidence="12">
    <location>
        <position position="203"/>
    </location>
    <ligand>
        <name>Ca(2+)</name>
        <dbReference type="ChEBI" id="CHEBI:29108"/>
        <label>3</label>
    </ligand>
</feature>
<comment type="cofactor">
    <cofactor evidence="12">
        <name>Zn(2+)</name>
        <dbReference type="ChEBI" id="CHEBI:29105"/>
    </cofactor>
    <text evidence="12">Binds 2 Zn(2+) ions per subunit.</text>
</comment>
<dbReference type="GeneTree" id="ENSGT00940000159799"/>
<dbReference type="SUPFAM" id="SSF55486">
    <property type="entry name" value="Metalloproteases ('zincins'), catalytic domain"/>
    <property type="match status" value="1"/>
</dbReference>
<evidence type="ECO:0000313" key="19">
    <source>
        <dbReference type="Ensembl" id="ENSLLEP00000040226.1"/>
    </source>
</evidence>
<dbReference type="SUPFAM" id="SSF47090">
    <property type="entry name" value="PGBD-like"/>
    <property type="match status" value="1"/>
</dbReference>
<dbReference type="GO" id="GO:0005615">
    <property type="term" value="C:extracellular space"/>
    <property type="evidence" value="ECO:0007669"/>
    <property type="project" value="TreeGrafter"/>
</dbReference>
<dbReference type="InterPro" id="IPR033739">
    <property type="entry name" value="M10A_MMP"/>
</dbReference>
<dbReference type="GO" id="GO:0006508">
    <property type="term" value="P:proteolysis"/>
    <property type="evidence" value="ECO:0007669"/>
    <property type="project" value="UniProtKB-KW"/>
</dbReference>
<dbReference type="PANTHER" id="PTHR10201:SF142">
    <property type="entry name" value="MATRIX METALLOPROTEINASE-25"/>
    <property type="match status" value="1"/>
</dbReference>
<accession>A0A8C5QM23</accession>
<dbReference type="AlphaFoldDB" id="A0A8C5QM23"/>
<keyword evidence="4" id="KW-0677">Repeat</keyword>
<dbReference type="Pfam" id="PF00045">
    <property type="entry name" value="Hemopexin"/>
    <property type="match status" value="4"/>
</dbReference>
<dbReference type="InterPro" id="IPR021190">
    <property type="entry name" value="Pept_M10A"/>
</dbReference>
<dbReference type="Pfam" id="PF00413">
    <property type="entry name" value="Peptidase_M10"/>
    <property type="match status" value="1"/>
</dbReference>
<dbReference type="InterPro" id="IPR002477">
    <property type="entry name" value="Peptidoglycan-bd-like"/>
</dbReference>
<feature type="binding site" evidence="12">
    <location>
        <position position="171"/>
    </location>
    <ligand>
        <name>Zn(2+)</name>
        <dbReference type="ChEBI" id="CHEBI:29105"/>
        <label>1</label>
    </ligand>
</feature>
<sequence>MLLGAWILWETLVLSGSAPTAHEISKGMDWLTRYGYLPPPDPFSAQQQTLEGFNSALRTMQRFAGLPETGVLDDKTYAMMTKPRCSLPDVLMSSSVPRHRRRRYAFSGSAWQQRELTWRVESFPDSLTQDITRILIGSALRAWSRETRLRFIETREEADIRVAFLGGSHGDGYPFDGMGGTLGHAFFPGVGPSSGDAHMDADEHWTYNDDRGTDLFAVAVHEFGHSLGLSHSSAPESIMKPYYQGAAGAHNTYRLPQDDVEAIQILYGRSALDPEVEPPVPRPTQHQIPSHGPTYRPRPPFLDRCTTDFDAIANIRGEIFFFKNKYFWRIQASGQLISLSPAHIHRFWTGLPQDLDKLDAVYERSNDSRIIFIAGSSYWVFQDTNVQPGYPRPLSDFGLGTDQVDGAFVWKHNRKTYFFRKRHFWRFDDKTMRPDPGYPYDISVWQGLPPDVDDVISGDNGSTYFFKGTNYWKFQAGKMEAEPGYPRSTALHWMYCPTVTLPEPSESQSGLFWGKKGICDGSNVFDLAKKESAWVMIENGPYENACLALT</sequence>
<feature type="binding site" description="in inhibited form" evidence="12">
    <location>
        <position position="85"/>
    </location>
    <ligand>
        <name>Zn(2+)</name>
        <dbReference type="ChEBI" id="CHEBI:29105"/>
        <label>2</label>
        <note>catalytic</note>
    </ligand>
</feature>
<dbReference type="InterPro" id="IPR018487">
    <property type="entry name" value="Hemopexin-like_repeat"/>
</dbReference>
<dbReference type="Gene3D" id="3.40.390.10">
    <property type="entry name" value="Collagenase (Catalytic Domain)"/>
    <property type="match status" value="1"/>
</dbReference>
<feature type="binding site" evidence="12">
    <location>
        <position position="176"/>
    </location>
    <ligand>
        <name>Ca(2+)</name>
        <dbReference type="ChEBI" id="CHEBI:29108"/>
        <label>3</label>
    </ligand>
</feature>
<dbReference type="OrthoDB" id="406838at2759"/>
<keyword evidence="3 11" id="KW-0479">Metal-binding</keyword>
<evidence type="ECO:0000256" key="4">
    <source>
        <dbReference type="ARBA" id="ARBA00022737"/>
    </source>
</evidence>
<feature type="repeat" description="Hemopexin" evidence="15">
    <location>
        <begin position="355"/>
        <end position="400"/>
    </location>
</feature>
<feature type="binding site" evidence="12">
    <location>
        <position position="184"/>
    </location>
    <ligand>
        <name>Zn(2+)</name>
        <dbReference type="ChEBI" id="CHEBI:29105"/>
        <label>1</label>
    </ligand>
</feature>
<dbReference type="SMART" id="SM00235">
    <property type="entry name" value="ZnMc"/>
    <property type="match status" value="1"/>
</dbReference>
<evidence type="ECO:0000256" key="15">
    <source>
        <dbReference type="PROSITE-ProRule" id="PRU01011"/>
    </source>
</evidence>
<evidence type="ECO:0000256" key="14">
    <source>
        <dbReference type="PIRSR" id="PIRSR621190-5"/>
    </source>
</evidence>
<evidence type="ECO:0000256" key="7">
    <source>
        <dbReference type="ARBA" id="ARBA00022837"/>
    </source>
</evidence>
<dbReference type="Gene3D" id="2.110.10.10">
    <property type="entry name" value="Hemopexin-like domain"/>
    <property type="match status" value="1"/>
</dbReference>
<feature type="binding site" evidence="12">
    <location>
        <position position="203"/>
    </location>
    <ligand>
        <name>Ca(2+)</name>
        <dbReference type="ChEBI" id="CHEBI:29108"/>
        <label>1</label>
    </ligand>
</feature>
<keyword evidence="9" id="KW-0865">Zymogen</keyword>
<gene>
    <name evidence="19" type="primary">MMP25</name>
</gene>
<name>A0A8C5QM23_9ANUR</name>
<feature type="signal peptide" evidence="17">
    <location>
        <begin position="1"/>
        <end position="17"/>
    </location>
</feature>
<feature type="binding site" evidence="12">
    <location>
        <position position="407"/>
    </location>
    <ligand>
        <name>Ca(2+)</name>
        <dbReference type="ChEBI" id="CHEBI:29108"/>
        <label>5</label>
    </ligand>
</feature>
<dbReference type="GO" id="GO:0005886">
    <property type="term" value="C:plasma membrane"/>
    <property type="evidence" value="ECO:0007669"/>
    <property type="project" value="TreeGrafter"/>
</dbReference>
<dbReference type="CDD" id="cd00094">
    <property type="entry name" value="HX"/>
    <property type="match status" value="1"/>
</dbReference>
<evidence type="ECO:0000256" key="11">
    <source>
        <dbReference type="PIRSR" id="PIRSR001191-2"/>
    </source>
</evidence>
<keyword evidence="7 12" id="KW-0106">Calcium</keyword>
<feature type="chain" id="PRO_5034129677" evidence="17">
    <location>
        <begin position="18"/>
        <end position="550"/>
    </location>
</feature>